<dbReference type="Gene3D" id="3.40.50.150">
    <property type="entry name" value="Vaccinia Virus protein VP39"/>
    <property type="match status" value="1"/>
</dbReference>
<evidence type="ECO:0000259" key="10">
    <source>
        <dbReference type="Pfam" id="PF01555"/>
    </source>
</evidence>
<comment type="caution">
    <text evidence="11">The sequence shown here is derived from an EMBL/GenBank/DDBJ whole genome shotgun (WGS) entry which is preliminary data.</text>
</comment>
<name>A0A256IIU4_9EURY</name>
<keyword evidence="7" id="KW-0238">DNA-binding</keyword>
<dbReference type="AlphaFoldDB" id="A0A256IIU4"/>
<dbReference type="GO" id="GO:0015667">
    <property type="term" value="F:site-specific DNA-methyltransferase (cytosine-N4-specific) activity"/>
    <property type="evidence" value="ECO:0007669"/>
    <property type="project" value="UniProtKB-EC"/>
</dbReference>
<dbReference type="GO" id="GO:0003677">
    <property type="term" value="F:DNA binding"/>
    <property type="evidence" value="ECO:0007669"/>
    <property type="project" value="UniProtKB-KW"/>
</dbReference>
<dbReference type="InterPro" id="IPR017985">
    <property type="entry name" value="MeTrfase_CN4_CS"/>
</dbReference>
<dbReference type="EC" id="2.1.1.113" evidence="2"/>
<evidence type="ECO:0000256" key="2">
    <source>
        <dbReference type="ARBA" id="ARBA00012185"/>
    </source>
</evidence>
<dbReference type="GO" id="GO:0008170">
    <property type="term" value="F:N-methyltransferase activity"/>
    <property type="evidence" value="ECO:0007669"/>
    <property type="project" value="InterPro"/>
</dbReference>
<evidence type="ECO:0000313" key="11">
    <source>
        <dbReference type="EMBL" id="OYR56488.1"/>
    </source>
</evidence>
<feature type="domain" description="DNA methylase N-4/N-6" evidence="10">
    <location>
        <begin position="34"/>
        <end position="302"/>
    </location>
</feature>
<dbReference type="EMBL" id="NHPJ01000085">
    <property type="protein sequence ID" value="OYR56488.1"/>
    <property type="molecule type" value="Genomic_DNA"/>
</dbReference>
<evidence type="ECO:0000256" key="9">
    <source>
        <dbReference type="SAM" id="MobiDB-lite"/>
    </source>
</evidence>
<evidence type="ECO:0000256" key="1">
    <source>
        <dbReference type="ARBA" id="ARBA00010203"/>
    </source>
</evidence>
<dbReference type="GO" id="GO:0009307">
    <property type="term" value="P:DNA restriction-modification system"/>
    <property type="evidence" value="ECO:0007669"/>
    <property type="project" value="UniProtKB-KW"/>
</dbReference>
<dbReference type="InterPro" id="IPR001091">
    <property type="entry name" value="RM_Methyltransferase"/>
</dbReference>
<dbReference type="RefSeq" id="WP_094532000.1">
    <property type="nucleotide sequence ID" value="NZ_NHPJ01000085.1"/>
</dbReference>
<gene>
    <name evidence="11" type="ORF">DJ70_08615</name>
</gene>
<keyword evidence="5" id="KW-0949">S-adenosyl-L-methionine</keyword>
<dbReference type="InterPro" id="IPR002941">
    <property type="entry name" value="DNA_methylase_N4/N6"/>
</dbReference>
<comment type="catalytic activity">
    <reaction evidence="8">
        <text>a 2'-deoxycytidine in DNA + S-adenosyl-L-methionine = an N(4)-methyl-2'-deoxycytidine in DNA + S-adenosyl-L-homocysteine + H(+)</text>
        <dbReference type="Rhea" id="RHEA:16857"/>
        <dbReference type="Rhea" id="RHEA-COMP:11369"/>
        <dbReference type="Rhea" id="RHEA-COMP:13674"/>
        <dbReference type="ChEBI" id="CHEBI:15378"/>
        <dbReference type="ChEBI" id="CHEBI:57856"/>
        <dbReference type="ChEBI" id="CHEBI:59789"/>
        <dbReference type="ChEBI" id="CHEBI:85452"/>
        <dbReference type="ChEBI" id="CHEBI:137933"/>
        <dbReference type="EC" id="2.1.1.113"/>
    </reaction>
</comment>
<dbReference type="SUPFAM" id="SSF53335">
    <property type="entry name" value="S-adenosyl-L-methionine-dependent methyltransferases"/>
    <property type="match status" value="1"/>
</dbReference>
<reference evidence="11 12" key="1">
    <citation type="journal article" date="2014" name="Front. Microbiol.">
        <title>Population and genomic analysis of the genus Halorubrum.</title>
        <authorList>
            <person name="Fullmer M.S."/>
            <person name="Soucy S.M."/>
            <person name="Swithers K.S."/>
            <person name="Makkay A.M."/>
            <person name="Wheeler R."/>
            <person name="Ventosa A."/>
            <person name="Gogarten J.P."/>
            <person name="Papke R.T."/>
        </authorList>
    </citation>
    <scope>NUCLEOTIDE SEQUENCE [LARGE SCALE GENOMIC DNA]</scope>
    <source>
        <strain evidence="11 12">Cb34</strain>
    </source>
</reference>
<evidence type="ECO:0000313" key="12">
    <source>
        <dbReference type="Proteomes" id="UP000216308"/>
    </source>
</evidence>
<protein>
    <recommendedName>
        <fullName evidence="2">site-specific DNA-methyltransferase (cytosine-N(4)-specific)</fullName>
        <ecNumber evidence="2">2.1.1.113</ecNumber>
    </recommendedName>
</protein>
<proteinExistence type="inferred from homology"/>
<feature type="region of interest" description="Disordered" evidence="9">
    <location>
        <begin position="495"/>
        <end position="515"/>
    </location>
</feature>
<dbReference type="OrthoDB" id="38200at2157"/>
<sequence>MSDDLDSRFRIYQHDSRELKSRLEEEFDDTDGLVDTIITSPPYADLVDYGEHEEQVGKQNYEDFLDDIREIYRQCYDIASDDCTLWIVTDTYKTGGRVVRLPFDIADELENLPNYETCLEENCEGVLRRDRADGTLICRTCGEVYDPLPESWRMEDNIIWDKLRTRPWHQKGRLRNVYEHVTMFSKTDDFKYNKDAIRITNTDEFEQWWVNYPERYNPKGIVPSNVWEFPIPKQGQWGPKKSFHPSPFPEGLVERIVRLASDPGDVVFDPFAGIGTTLAIAEALDRKPLGFELNEEYIDYYEEHVRPTALREVGTVQSTLRDEQAELARKIYTLRVHKYALELYKEFINSEEHDIREGQIEFIHAVSDPAQFGEVDEPEAELLYVCESGSDFKNVDIDAAREGMLSENKGSGDYYGVEFNPEFITLHDYLSERLPERDVDLENEYHLYIDGAHNWAEHSFTPADWKALVEAGEWKRYWSKSRPPLISNINIQAENPMDKRKQDAEGHQVDFSSFD</sequence>
<evidence type="ECO:0000256" key="8">
    <source>
        <dbReference type="ARBA" id="ARBA00049120"/>
    </source>
</evidence>
<organism evidence="11 12">
    <name type="scientific">Halorubrum halodurans</name>
    <dbReference type="NCBI Taxonomy" id="1383851"/>
    <lineage>
        <taxon>Archaea</taxon>
        <taxon>Methanobacteriati</taxon>
        <taxon>Methanobacteriota</taxon>
        <taxon>Stenosarchaea group</taxon>
        <taxon>Halobacteria</taxon>
        <taxon>Halobacteriales</taxon>
        <taxon>Haloferacaceae</taxon>
        <taxon>Halorubrum</taxon>
    </lineage>
</organism>
<keyword evidence="6" id="KW-0680">Restriction system</keyword>
<keyword evidence="12" id="KW-1185">Reference proteome</keyword>
<dbReference type="PROSITE" id="PS00093">
    <property type="entry name" value="N4_MTASE"/>
    <property type="match status" value="1"/>
</dbReference>
<dbReference type="Pfam" id="PF01555">
    <property type="entry name" value="N6_N4_Mtase"/>
    <property type="match status" value="1"/>
</dbReference>
<evidence type="ECO:0000256" key="7">
    <source>
        <dbReference type="ARBA" id="ARBA00023125"/>
    </source>
</evidence>
<dbReference type="GO" id="GO:0032259">
    <property type="term" value="P:methylation"/>
    <property type="evidence" value="ECO:0007669"/>
    <property type="project" value="UniProtKB-KW"/>
</dbReference>
<evidence type="ECO:0000256" key="4">
    <source>
        <dbReference type="ARBA" id="ARBA00022679"/>
    </source>
</evidence>
<dbReference type="InterPro" id="IPR029063">
    <property type="entry name" value="SAM-dependent_MTases_sf"/>
</dbReference>
<accession>A0A256IIU4</accession>
<evidence type="ECO:0000256" key="5">
    <source>
        <dbReference type="ARBA" id="ARBA00022691"/>
    </source>
</evidence>
<keyword evidence="4 11" id="KW-0808">Transferase</keyword>
<keyword evidence="3 11" id="KW-0489">Methyltransferase</keyword>
<feature type="compositionally biased region" description="Basic and acidic residues" evidence="9">
    <location>
        <begin position="496"/>
        <end position="508"/>
    </location>
</feature>
<dbReference type="PRINTS" id="PR00508">
    <property type="entry name" value="S21N4MTFRASE"/>
</dbReference>
<evidence type="ECO:0000256" key="3">
    <source>
        <dbReference type="ARBA" id="ARBA00022603"/>
    </source>
</evidence>
<evidence type="ECO:0000256" key="6">
    <source>
        <dbReference type="ARBA" id="ARBA00022747"/>
    </source>
</evidence>
<dbReference type="Proteomes" id="UP000216308">
    <property type="component" value="Unassembled WGS sequence"/>
</dbReference>
<comment type="similarity">
    <text evidence="1">Belongs to the N(4)/N(6)-methyltransferase family. N(4) subfamily.</text>
</comment>